<dbReference type="OMA" id="RNHIRSE"/>
<dbReference type="eggNOG" id="ENOG502S8TF">
    <property type="taxonomic scope" value="Eukaryota"/>
</dbReference>
<sequence length="62" mass="7113">TAANRKRGSKKRDNLTEEEKRRNHIQSEKKRREIIQQGYSDLNKLVPCLASGKSGLSRSECL</sequence>
<evidence type="ECO:0000259" key="7">
    <source>
        <dbReference type="PROSITE" id="PS50888"/>
    </source>
</evidence>
<proteinExistence type="predicted"/>
<dbReference type="Gene3D" id="4.10.280.10">
    <property type="entry name" value="Helix-loop-helix DNA-binding domain"/>
    <property type="match status" value="1"/>
</dbReference>
<feature type="compositionally biased region" description="Basic and acidic residues" evidence="6">
    <location>
        <begin position="11"/>
        <end position="31"/>
    </location>
</feature>
<dbReference type="STRING" id="336722.F9X085"/>
<dbReference type="RefSeq" id="XP_003856431.1">
    <property type="nucleotide sequence ID" value="XM_003856383.1"/>
</dbReference>
<dbReference type="PROSITE" id="PS50888">
    <property type="entry name" value="BHLH"/>
    <property type="match status" value="1"/>
</dbReference>
<dbReference type="InterPro" id="IPR036638">
    <property type="entry name" value="HLH_DNA-bd_sf"/>
</dbReference>
<comment type="subcellular location">
    <subcellularLocation>
        <location evidence="1">Nucleus</location>
    </subcellularLocation>
</comment>
<dbReference type="GO" id="GO:0000978">
    <property type="term" value="F:RNA polymerase II cis-regulatory region sequence-specific DNA binding"/>
    <property type="evidence" value="ECO:0007669"/>
    <property type="project" value="TreeGrafter"/>
</dbReference>
<keyword evidence="4" id="KW-0804">Transcription</keyword>
<protein>
    <recommendedName>
        <fullName evidence="7">BHLH domain-containing protein</fullName>
    </recommendedName>
</protein>
<dbReference type="PANTHER" id="PTHR15741">
    <property type="entry name" value="BASIC HELIX-LOOP-HELIX ZIP TRANSCRIPTION FACTOR"/>
    <property type="match status" value="1"/>
</dbReference>
<feature type="non-terminal residue" evidence="8">
    <location>
        <position position="1"/>
    </location>
</feature>
<evidence type="ECO:0000256" key="6">
    <source>
        <dbReference type="SAM" id="MobiDB-lite"/>
    </source>
</evidence>
<feature type="compositionally biased region" description="Basic residues" evidence="6">
    <location>
        <begin position="1"/>
        <end position="10"/>
    </location>
</feature>
<dbReference type="Pfam" id="PF00010">
    <property type="entry name" value="HLH"/>
    <property type="match status" value="1"/>
</dbReference>
<evidence type="ECO:0000256" key="3">
    <source>
        <dbReference type="ARBA" id="ARBA00023125"/>
    </source>
</evidence>
<evidence type="ECO:0000313" key="8">
    <source>
        <dbReference type="EMBL" id="EGP91407.1"/>
    </source>
</evidence>
<dbReference type="SUPFAM" id="SSF47459">
    <property type="entry name" value="HLH, helix-loop-helix DNA-binding domain"/>
    <property type="match status" value="1"/>
</dbReference>
<dbReference type="InParanoid" id="F9X085"/>
<dbReference type="KEGG" id="ztr:MYCGRDRAFT_19553"/>
<feature type="region of interest" description="Disordered" evidence="6">
    <location>
        <begin position="1"/>
        <end position="31"/>
    </location>
</feature>
<gene>
    <name evidence="8" type="ORF">MYCGRDRAFT_19553</name>
</gene>
<dbReference type="PANTHER" id="PTHR15741:SF27">
    <property type="entry name" value="TRANSCRIPTION FACTOR AP-4"/>
    <property type="match status" value="1"/>
</dbReference>
<organism evidence="8 9">
    <name type="scientific">Zymoseptoria tritici (strain CBS 115943 / IPO323)</name>
    <name type="common">Speckled leaf blotch fungus</name>
    <name type="synonym">Septoria tritici</name>
    <dbReference type="NCBI Taxonomy" id="336722"/>
    <lineage>
        <taxon>Eukaryota</taxon>
        <taxon>Fungi</taxon>
        <taxon>Dikarya</taxon>
        <taxon>Ascomycota</taxon>
        <taxon>Pezizomycotina</taxon>
        <taxon>Dothideomycetes</taxon>
        <taxon>Dothideomycetidae</taxon>
        <taxon>Mycosphaerellales</taxon>
        <taxon>Mycosphaerellaceae</taxon>
        <taxon>Zymoseptoria</taxon>
    </lineage>
</organism>
<reference evidence="8 9" key="1">
    <citation type="journal article" date="2011" name="PLoS Genet.">
        <title>Finished genome of the fungal wheat pathogen Mycosphaerella graminicola reveals dispensome structure, chromosome plasticity, and stealth pathogenesis.</title>
        <authorList>
            <person name="Goodwin S.B."/>
            <person name="Ben M'barek S."/>
            <person name="Dhillon B."/>
            <person name="Wittenberg A.H.J."/>
            <person name="Crane C.F."/>
            <person name="Hane J.K."/>
            <person name="Foster A.J."/>
            <person name="Van der Lee T.A.J."/>
            <person name="Grimwood J."/>
            <person name="Aerts A."/>
            <person name="Antoniw J."/>
            <person name="Bailey A."/>
            <person name="Bluhm B."/>
            <person name="Bowler J."/>
            <person name="Bristow J."/>
            <person name="van der Burgt A."/>
            <person name="Canto-Canche B."/>
            <person name="Churchill A.C.L."/>
            <person name="Conde-Ferraez L."/>
            <person name="Cools H.J."/>
            <person name="Coutinho P.M."/>
            <person name="Csukai M."/>
            <person name="Dehal P."/>
            <person name="De Wit P."/>
            <person name="Donzelli B."/>
            <person name="van de Geest H.C."/>
            <person name="van Ham R.C.H.J."/>
            <person name="Hammond-Kosack K.E."/>
            <person name="Henrissat B."/>
            <person name="Kilian A."/>
            <person name="Kobayashi A.K."/>
            <person name="Koopmann E."/>
            <person name="Kourmpetis Y."/>
            <person name="Kuzniar A."/>
            <person name="Lindquist E."/>
            <person name="Lombard V."/>
            <person name="Maliepaard C."/>
            <person name="Martins N."/>
            <person name="Mehrabi R."/>
            <person name="Nap J.P.H."/>
            <person name="Ponomarenko A."/>
            <person name="Rudd J.J."/>
            <person name="Salamov A."/>
            <person name="Schmutz J."/>
            <person name="Schouten H.J."/>
            <person name="Shapiro H."/>
            <person name="Stergiopoulos I."/>
            <person name="Torriani S.F.F."/>
            <person name="Tu H."/>
            <person name="de Vries R.P."/>
            <person name="Waalwijk C."/>
            <person name="Ware S.B."/>
            <person name="Wiebenga A."/>
            <person name="Zwiers L.-H."/>
            <person name="Oliver R.P."/>
            <person name="Grigoriev I.V."/>
            <person name="Kema G.H.J."/>
        </authorList>
    </citation>
    <scope>NUCLEOTIDE SEQUENCE [LARGE SCALE GENOMIC DNA]</scope>
    <source>
        <strain evidence="9">CBS 115943 / IPO323</strain>
    </source>
</reference>
<dbReference type="GO" id="GO:0046983">
    <property type="term" value="F:protein dimerization activity"/>
    <property type="evidence" value="ECO:0007669"/>
    <property type="project" value="InterPro"/>
</dbReference>
<keyword evidence="2" id="KW-0805">Transcription regulation</keyword>
<keyword evidence="5" id="KW-0539">Nucleus</keyword>
<feature type="non-terminal residue" evidence="8">
    <location>
        <position position="62"/>
    </location>
</feature>
<evidence type="ECO:0000256" key="4">
    <source>
        <dbReference type="ARBA" id="ARBA00023163"/>
    </source>
</evidence>
<dbReference type="OrthoDB" id="5778525at2759"/>
<dbReference type="HOGENOM" id="CLU_126658_4_2_1"/>
<evidence type="ECO:0000256" key="2">
    <source>
        <dbReference type="ARBA" id="ARBA00023015"/>
    </source>
</evidence>
<dbReference type="Proteomes" id="UP000008062">
    <property type="component" value="Chromosome 1"/>
</dbReference>
<dbReference type="GeneID" id="13395064"/>
<dbReference type="GO" id="GO:0000981">
    <property type="term" value="F:DNA-binding transcription factor activity, RNA polymerase II-specific"/>
    <property type="evidence" value="ECO:0007669"/>
    <property type="project" value="TreeGrafter"/>
</dbReference>
<dbReference type="EMBL" id="CM001196">
    <property type="protein sequence ID" value="EGP91407.1"/>
    <property type="molecule type" value="Genomic_DNA"/>
</dbReference>
<dbReference type="AlphaFoldDB" id="F9X085"/>
<dbReference type="InterPro" id="IPR011598">
    <property type="entry name" value="bHLH_dom"/>
</dbReference>
<keyword evidence="3" id="KW-0238">DNA-binding</keyword>
<evidence type="ECO:0000313" key="9">
    <source>
        <dbReference type="Proteomes" id="UP000008062"/>
    </source>
</evidence>
<dbReference type="InterPro" id="IPR052207">
    <property type="entry name" value="Max-like/E-box_TFs"/>
</dbReference>
<keyword evidence="9" id="KW-1185">Reference proteome</keyword>
<accession>F9X085</accession>
<evidence type="ECO:0000256" key="1">
    <source>
        <dbReference type="ARBA" id="ARBA00004123"/>
    </source>
</evidence>
<evidence type="ECO:0000256" key="5">
    <source>
        <dbReference type="ARBA" id="ARBA00023242"/>
    </source>
</evidence>
<dbReference type="GO" id="GO:0005634">
    <property type="term" value="C:nucleus"/>
    <property type="evidence" value="ECO:0007669"/>
    <property type="project" value="UniProtKB-SubCell"/>
</dbReference>
<name>F9X085_ZYMTI</name>
<feature type="domain" description="BHLH" evidence="7">
    <location>
        <begin position="19"/>
        <end position="62"/>
    </location>
</feature>